<protein>
    <recommendedName>
        <fullName evidence="3">Bud22 domain-containing protein</fullName>
    </recommendedName>
</protein>
<dbReference type="GO" id="GO:0030686">
    <property type="term" value="C:90S preribosome"/>
    <property type="evidence" value="ECO:0007669"/>
    <property type="project" value="TreeGrafter"/>
</dbReference>
<dbReference type="OrthoDB" id="3364872at2759"/>
<keyword evidence="5" id="KW-1185">Reference proteome</keyword>
<reference evidence="4 5" key="1">
    <citation type="journal article" date="2009" name="Nature">
        <title>Evolution of pathogenicity and sexual reproduction in eight Candida genomes.</title>
        <authorList>
            <person name="Butler G."/>
            <person name="Rasmussen M.D."/>
            <person name="Lin M.F."/>
            <person name="Santos M.A."/>
            <person name="Sakthikumar S."/>
            <person name="Munro C.A."/>
            <person name="Rheinbay E."/>
            <person name="Grabherr M."/>
            <person name="Forche A."/>
            <person name="Reedy J.L."/>
            <person name="Agrafioti I."/>
            <person name="Arnaud M.B."/>
            <person name="Bates S."/>
            <person name="Brown A.J."/>
            <person name="Brunke S."/>
            <person name="Costanzo M.C."/>
            <person name="Fitzpatrick D.A."/>
            <person name="de Groot P.W."/>
            <person name="Harris D."/>
            <person name="Hoyer L.L."/>
            <person name="Hube B."/>
            <person name="Klis F.M."/>
            <person name="Kodira C."/>
            <person name="Lennard N."/>
            <person name="Logue M.E."/>
            <person name="Martin R."/>
            <person name="Neiman A.M."/>
            <person name="Nikolaou E."/>
            <person name="Quail M.A."/>
            <person name="Quinn J."/>
            <person name="Santos M.C."/>
            <person name="Schmitzberger F.F."/>
            <person name="Sherlock G."/>
            <person name="Shah P."/>
            <person name="Silverstein K.A."/>
            <person name="Skrzypek M.S."/>
            <person name="Soll D."/>
            <person name="Staggs R."/>
            <person name="Stansfield I."/>
            <person name="Stumpf M.P."/>
            <person name="Sudbery P.E."/>
            <person name="Srikantha T."/>
            <person name="Zeng Q."/>
            <person name="Berman J."/>
            <person name="Berriman M."/>
            <person name="Heitman J."/>
            <person name="Gow N.A."/>
            <person name="Lorenz M.C."/>
            <person name="Birren B.W."/>
            <person name="Kellis M."/>
            <person name="Cuomo C.A."/>
        </authorList>
    </citation>
    <scope>NUCLEOTIDE SEQUENCE [LARGE SCALE GENOMIC DNA]</scope>
    <source>
        <strain evidence="5">ATCC 6260 / CBS 566 / DSM 6381 / JCM 1539 / NBRC 10279 / NRRL Y-324</strain>
    </source>
</reference>
<feature type="compositionally biased region" description="Basic residues" evidence="2">
    <location>
        <begin position="307"/>
        <end position="317"/>
    </location>
</feature>
<feature type="compositionally biased region" description="Basic and acidic residues" evidence="2">
    <location>
        <begin position="324"/>
        <end position="354"/>
    </location>
</feature>
<feature type="compositionally biased region" description="Basic and acidic residues" evidence="2">
    <location>
        <begin position="374"/>
        <end position="387"/>
    </location>
</feature>
<dbReference type="GeneID" id="5126815"/>
<accession>A5DJ03</accession>
<dbReference type="GO" id="GO:0005634">
    <property type="term" value="C:nucleus"/>
    <property type="evidence" value="ECO:0007669"/>
    <property type="project" value="TreeGrafter"/>
</dbReference>
<evidence type="ECO:0000313" key="4">
    <source>
        <dbReference type="EMBL" id="EDK39156.2"/>
    </source>
</evidence>
<dbReference type="InterPro" id="IPR015158">
    <property type="entry name" value="Bud22_dom"/>
</dbReference>
<feature type="compositionally biased region" description="Acidic residues" evidence="2">
    <location>
        <begin position="287"/>
        <end position="297"/>
    </location>
</feature>
<dbReference type="VEuPathDB" id="FungiDB:PGUG_03254"/>
<evidence type="ECO:0000259" key="3">
    <source>
        <dbReference type="Pfam" id="PF09073"/>
    </source>
</evidence>
<feature type="region of interest" description="Disordered" evidence="2">
    <location>
        <begin position="200"/>
        <end position="390"/>
    </location>
</feature>
<dbReference type="PANTHER" id="PTHR23325">
    <property type="entry name" value="SERUM RESPONSE FACTOR-BINDING"/>
    <property type="match status" value="1"/>
</dbReference>
<dbReference type="Pfam" id="PF09073">
    <property type="entry name" value="BUD22"/>
    <property type="match status" value="1"/>
</dbReference>
<dbReference type="RefSeq" id="XP_001485525.2">
    <property type="nucleotide sequence ID" value="XM_001485475.1"/>
</dbReference>
<dbReference type="InParanoid" id="A5DJ03"/>
<dbReference type="EMBL" id="CH408157">
    <property type="protein sequence ID" value="EDK39156.2"/>
    <property type="molecule type" value="Genomic_DNA"/>
</dbReference>
<feature type="compositionally biased region" description="Acidic residues" evidence="2">
    <location>
        <begin position="214"/>
        <end position="225"/>
    </location>
</feature>
<organism evidence="4 5">
    <name type="scientific">Meyerozyma guilliermondii (strain ATCC 6260 / CBS 566 / DSM 6381 / JCM 1539 / NBRC 10279 / NRRL Y-324)</name>
    <name type="common">Yeast</name>
    <name type="synonym">Candida guilliermondii</name>
    <dbReference type="NCBI Taxonomy" id="294746"/>
    <lineage>
        <taxon>Eukaryota</taxon>
        <taxon>Fungi</taxon>
        <taxon>Dikarya</taxon>
        <taxon>Ascomycota</taxon>
        <taxon>Saccharomycotina</taxon>
        <taxon>Pichiomycetes</taxon>
        <taxon>Debaryomycetaceae</taxon>
        <taxon>Meyerozyma</taxon>
    </lineage>
</organism>
<sequence length="412" mass="47560">MRKIIELTMSDSSGKLMWKLDLLEVKFHNASPRYRNTKKLLGARHNEKLMKKLPNANEAENQIHQLKHEIFGKKYHACVKKLHRETKKLLKPNSGSKDILEPEILDKLVVSRVIKAITTAMLPTKQLKENPPQYIPEEIRSIITDKSHTSNPSGFFNTYCKDDKNRNKIISNLFNKKSIKAFVSEMEWTFRVVRGNITKQEKSLHQKSSKTENSDSDNENEDDEDNRIAYSSDSDLESDEPAAHSKTSDVESEPESEPESDSKSEPESATQKYNLPQLATGYFSGGSDDDGSDIDEDQVVKSVTERRKNRRGQRARQKIWAQKYGKEAKHIKEERTRLASEREQRQLEYEERERKRQMKRQAEPTGSNNQPLGDRSEKTASVEEKLHPSWQAKKLAEKTITAKFTGKKIRFD</sequence>
<evidence type="ECO:0000313" key="5">
    <source>
        <dbReference type="Proteomes" id="UP000001997"/>
    </source>
</evidence>
<feature type="compositionally biased region" description="Acidic residues" evidence="2">
    <location>
        <begin position="250"/>
        <end position="259"/>
    </location>
</feature>
<name>A5DJ03_PICGU</name>
<dbReference type="KEGG" id="pgu:PGUG_03254"/>
<dbReference type="HOGENOM" id="CLU_024653_0_0_1"/>
<dbReference type="Proteomes" id="UP000001997">
    <property type="component" value="Unassembled WGS sequence"/>
</dbReference>
<feature type="domain" description="Bud22" evidence="3">
    <location>
        <begin position="216"/>
        <end position="412"/>
    </location>
</feature>
<dbReference type="STRING" id="294746.A5DJ03"/>
<keyword evidence="1" id="KW-0175">Coiled coil</keyword>
<dbReference type="GO" id="GO:0030490">
    <property type="term" value="P:maturation of SSU-rRNA"/>
    <property type="evidence" value="ECO:0007669"/>
    <property type="project" value="TreeGrafter"/>
</dbReference>
<dbReference type="InterPro" id="IPR037393">
    <property type="entry name" value="Bud22/SRFB1"/>
</dbReference>
<dbReference type="PANTHER" id="PTHR23325:SF1">
    <property type="entry name" value="SERUM RESPONSE FACTOR-BINDING PROTEIN 1"/>
    <property type="match status" value="1"/>
</dbReference>
<feature type="compositionally biased region" description="Basic and acidic residues" evidence="2">
    <location>
        <begin position="200"/>
        <end position="213"/>
    </location>
</feature>
<dbReference type="FunCoup" id="A5DJ03">
    <property type="interactions" value="242"/>
</dbReference>
<evidence type="ECO:0000256" key="2">
    <source>
        <dbReference type="SAM" id="MobiDB-lite"/>
    </source>
</evidence>
<evidence type="ECO:0000256" key="1">
    <source>
        <dbReference type="ARBA" id="ARBA00023054"/>
    </source>
</evidence>
<proteinExistence type="predicted"/>
<gene>
    <name evidence="4" type="ORF">PGUG_03254</name>
</gene>
<dbReference type="OMA" id="RFPHTKK"/>
<dbReference type="eggNOG" id="ENOG502S6Z4">
    <property type="taxonomic scope" value="Eukaryota"/>
</dbReference>
<dbReference type="AlphaFoldDB" id="A5DJ03"/>